<gene>
    <name evidence="2" type="ORF">soil367_15335</name>
</gene>
<proteinExistence type="predicted"/>
<protein>
    <submittedName>
        <fullName evidence="2">Uncharacterized protein</fullName>
    </submittedName>
</protein>
<dbReference type="KEGG" id="hmi:soil367_15335"/>
<feature type="transmembrane region" description="Helical" evidence="1">
    <location>
        <begin position="51"/>
        <end position="71"/>
    </location>
</feature>
<feature type="transmembrane region" description="Helical" evidence="1">
    <location>
        <begin position="6"/>
        <end position="30"/>
    </location>
</feature>
<evidence type="ECO:0000256" key="1">
    <source>
        <dbReference type="SAM" id="Phobius"/>
    </source>
</evidence>
<name>A0A4P7XJ97_9ALTE</name>
<evidence type="ECO:0000313" key="3">
    <source>
        <dbReference type="Proteomes" id="UP000298049"/>
    </source>
</evidence>
<keyword evidence="1" id="KW-0812">Transmembrane</keyword>
<keyword evidence="1" id="KW-1133">Transmembrane helix</keyword>
<dbReference type="AlphaFoldDB" id="A0A4P7XJ97"/>
<keyword evidence="1" id="KW-0472">Membrane</keyword>
<accession>A0A4P7XJ97</accession>
<reference evidence="2 3" key="1">
    <citation type="submission" date="2018-07" db="EMBL/GenBank/DDBJ databases">
        <title>Marsedoiliclastica nanhaica gen. nov. sp. nov., a novel marine hydrocarbonoclastic bacterium isolated from an in-situ enriched hydrocarbon-degrading consortium in deep-sea sediment.</title>
        <authorList>
            <person name="Dong C."/>
            <person name="Ma T."/>
            <person name="Liu R."/>
            <person name="Shao Z."/>
        </authorList>
    </citation>
    <scope>NUCLEOTIDE SEQUENCE [LARGE SCALE GENOMIC DNA]</scope>
    <source>
        <strain evidence="3">soil36-7</strain>
    </source>
</reference>
<organism evidence="2 3">
    <name type="scientific">Hydrocarboniclastica marina</name>
    <dbReference type="NCBI Taxonomy" id="2259620"/>
    <lineage>
        <taxon>Bacteria</taxon>
        <taxon>Pseudomonadati</taxon>
        <taxon>Pseudomonadota</taxon>
        <taxon>Gammaproteobacteria</taxon>
        <taxon>Alteromonadales</taxon>
        <taxon>Alteromonadaceae</taxon>
        <taxon>Hydrocarboniclastica</taxon>
    </lineage>
</organism>
<dbReference type="Proteomes" id="UP000298049">
    <property type="component" value="Chromosome"/>
</dbReference>
<evidence type="ECO:0000313" key="2">
    <source>
        <dbReference type="EMBL" id="QCF27191.1"/>
    </source>
</evidence>
<keyword evidence="3" id="KW-1185">Reference proteome</keyword>
<feature type="transmembrane region" description="Helical" evidence="1">
    <location>
        <begin position="96"/>
        <end position="118"/>
    </location>
</feature>
<dbReference type="EMBL" id="CP031093">
    <property type="protein sequence ID" value="QCF27191.1"/>
    <property type="molecule type" value="Genomic_DNA"/>
</dbReference>
<sequence>MPEISLQTFFGLVGLAGAASMLLGLLVLRLTLTHRLKKKLKPNGEYWDSGTLDFGFINTALFAWACTLPYVQRSERFRLIYRDLDVKSFANWFETAAAYATIGGVAIFFLFGPLIYLFD</sequence>